<feature type="transmembrane region" description="Helical" evidence="7">
    <location>
        <begin position="137"/>
        <end position="162"/>
    </location>
</feature>
<feature type="transmembrane region" description="Helical" evidence="7">
    <location>
        <begin position="58"/>
        <end position="83"/>
    </location>
</feature>
<accession>A0A2N4UD54</accession>
<dbReference type="AlphaFoldDB" id="A0A2N4UD54"/>
<evidence type="ECO:0000256" key="4">
    <source>
        <dbReference type="ARBA" id="ARBA00022748"/>
    </source>
</evidence>
<organism evidence="9 10">
    <name type="scientific">Pollutimonas nitritireducens</name>
    <dbReference type="NCBI Taxonomy" id="2045209"/>
    <lineage>
        <taxon>Bacteria</taxon>
        <taxon>Pseudomonadati</taxon>
        <taxon>Pseudomonadota</taxon>
        <taxon>Betaproteobacteria</taxon>
        <taxon>Burkholderiales</taxon>
        <taxon>Alcaligenaceae</taxon>
        <taxon>Pollutimonas</taxon>
    </lineage>
</organism>
<evidence type="ECO:0000313" key="10">
    <source>
        <dbReference type="Proteomes" id="UP000234328"/>
    </source>
</evidence>
<comment type="similarity">
    <text evidence="2">Belongs to the DsbD family.</text>
</comment>
<feature type="transmembrane region" description="Helical" evidence="7">
    <location>
        <begin position="210"/>
        <end position="232"/>
    </location>
</feature>
<reference evidence="9 10" key="1">
    <citation type="submission" date="2017-10" db="EMBL/GenBank/DDBJ databases">
        <title>Two draft genome sequences of Pusillimonas sp. strains isolated from a nitrate- and radionuclide-contaminated groundwater in Russia.</title>
        <authorList>
            <person name="Grouzdev D.S."/>
            <person name="Tourova T.P."/>
            <person name="Goeva M.A."/>
            <person name="Babich T.L."/>
            <person name="Sokolova D.S."/>
            <person name="Abdullin R."/>
            <person name="Poltaraus A.B."/>
            <person name="Toshchakov S.V."/>
            <person name="Nazina T.N."/>
        </authorList>
    </citation>
    <scope>NUCLEOTIDE SEQUENCE [LARGE SCALE GENOMIC DNA]</scope>
    <source>
        <strain evidence="9 10">JR1/69-2-13</strain>
    </source>
</reference>
<dbReference type="PRINTS" id="PR01077">
    <property type="entry name" value="CLAUDIN"/>
</dbReference>
<gene>
    <name evidence="9" type="ORF">CR155_16290</name>
</gene>
<evidence type="ECO:0000259" key="8">
    <source>
        <dbReference type="Pfam" id="PF02683"/>
    </source>
</evidence>
<evidence type="ECO:0000256" key="3">
    <source>
        <dbReference type="ARBA" id="ARBA00022692"/>
    </source>
</evidence>
<dbReference type="Gene3D" id="1.20.140.150">
    <property type="match status" value="1"/>
</dbReference>
<feature type="transmembrane region" description="Helical" evidence="7">
    <location>
        <begin position="95"/>
        <end position="117"/>
    </location>
</feature>
<dbReference type="PANTHER" id="PTHR31272:SF4">
    <property type="entry name" value="CYTOCHROME C-TYPE BIOGENESIS PROTEIN HI_1454-RELATED"/>
    <property type="match status" value="1"/>
</dbReference>
<dbReference type="Pfam" id="PF02683">
    <property type="entry name" value="DsbD_TM"/>
    <property type="match status" value="1"/>
</dbReference>
<evidence type="ECO:0000256" key="7">
    <source>
        <dbReference type="SAM" id="Phobius"/>
    </source>
</evidence>
<dbReference type="RefSeq" id="WP_102071091.1">
    <property type="nucleotide sequence ID" value="NZ_PDNV01000010.1"/>
</dbReference>
<dbReference type="EMBL" id="PDNV01000010">
    <property type="protein sequence ID" value="PLC52959.1"/>
    <property type="molecule type" value="Genomic_DNA"/>
</dbReference>
<keyword evidence="10" id="KW-1185">Reference proteome</keyword>
<dbReference type="PANTHER" id="PTHR31272">
    <property type="entry name" value="CYTOCHROME C-TYPE BIOGENESIS PROTEIN HI_1454-RELATED"/>
    <property type="match status" value="1"/>
</dbReference>
<evidence type="ECO:0000256" key="5">
    <source>
        <dbReference type="ARBA" id="ARBA00022989"/>
    </source>
</evidence>
<evidence type="ECO:0000256" key="6">
    <source>
        <dbReference type="ARBA" id="ARBA00023136"/>
    </source>
</evidence>
<sequence length="249" mass="26071">MLELTAIGLLTAFVAGIASFLSPCVLPLVPGYLSYIAGGSVAPGASSTEARAARRRTLGLSACFVLGFSLVFLVLGASITAIGRLFLSYRYELNIVAGVIIVVAGLLIMGVVRAPVWTQRYYRFEPGAGVGGNPWSATVLGMAFGFGWTPCIGPVLGGILVLGATYQSVGQGMLLLGVYALGLGVPFLLSAYFMAPFMRRLGALRRTGRYLQIVTGAILVLMGIAVASGQLVRFAIWLLKMFPALGSIG</sequence>
<feature type="domain" description="Cytochrome C biogenesis protein transmembrane" evidence="8">
    <location>
        <begin position="9"/>
        <end position="210"/>
    </location>
</feature>
<comment type="caution">
    <text evidence="9">The sequence shown here is derived from an EMBL/GenBank/DDBJ whole genome shotgun (WGS) entry which is preliminary data.</text>
</comment>
<evidence type="ECO:0000256" key="1">
    <source>
        <dbReference type="ARBA" id="ARBA00004141"/>
    </source>
</evidence>
<proteinExistence type="inferred from homology"/>
<dbReference type="GO" id="GO:0016020">
    <property type="term" value="C:membrane"/>
    <property type="evidence" value="ECO:0007669"/>
    <property type="project" value="UniProtKB-SubCell"/>
</dbReference>
<dbReference type="InterPro" id="IPR003834">
    <property type="entry name" value="Cyt_c_assmbl_TM_dom"/>
</dbReference>
<dbReference type="Proteomes" id="UP000234328">
    <property type="component" value="Unassembled WGS sequence"/>
</dbReference>
<comment type="subcellular location">
    <subcellularLocation>
        <location evidence="1">Membrane</location>
        <topology evidence="1">Multi-pass membrane protein</topology>
    </subcellularLocation>
</comment>
<evidence type="ECO:0000313" key="9">
    <source>
        <dbReference type="EMBL" id="PLC52959.1"/>
    </source>
</evidence>
<keyword evidence="3 7" id="KW-0812">Transmembrane</keyword>
<dbReference type="InterPro" id="IPR051790">
    <property type="entry name" value="Cytochrome_c-biogenesis_DsbD"/>
</dbReference>
<keyword evidence="6 7" id="KW-0472">Membrane</keyword>
<keyword evidence="5 7" id="KW-1133">Transmembrane helix</keyword>
<feature type="transmembrane region" description="Helical" evidence="7">
    <location>
        <begin position="174"/>
        <end position="198"/>
    </location>
</feature>
<name>A0A2N4UD54_9BURK</name>
<dbReference type="OrthoDB" id="9811352at2"/>
<protein>
    <submittedName>
        <fullName evidence="9">Cytochrome C biogenesis protein</fullName>
    </submittedName>
</protein>
<evidence type="ECO:0000256" key="2">
    <source>
        <dbReference type="ARBA" id="ARBA00006143"/>
    </source>
</evidence>
<dbReference type="GO" id="GO:0017004">
    <property type="term" value="P:cytochrome complex assembly"/>
    <property type="evidence" value="ECO:0007669"/>
    <property type="project" value="UniProtKB-KW"/>
</dbReference>
<keyword evidence="4" id="KW-0201">Cytochrome c-type biogenesis</keyword>